<protein>
    <submittedName>
        <fullName evidence="1">Uncharacterized protein</fullName>
    </submittedName>
</protein>
<dbReference type="EMBL" id="KN833102">
    <property type="protein sequence ID" value="KIM72916.1"/>
    <property type="molecule type" value="Genomic_DNA"/>
</dbReference>
<organism evidence="1 2">
    <name type="scientific">Piloderma croceum (strain F 1598)</name>
    <dbReference type="NCBI Taxonomy" id="765440"/>
    <lineage>
        <taxon>Eukaryota</taxon>
        <taxon>Fungi</taxon>
        <taxon>Dikarya</taxon>
        <taxon>Basidiomycota</taxon>
        <taxon>Agaricomycotina</taxon>
        <taxon>Agaricomycetes</taxon>
        <taxon>Agaricomycetidae</taxon>
        <taxon>Atheliales</taxon>
        <taxon>Atheliaceae</taxon>
        <taxon>Piloderma</taxon>
    </lineage>
</organism>
<proteinExistence type="predicted"/>
<reference evidence="2" key="2">
    <citation type="submission" date="2015-01" db="EMBL/GenBank/DDBJ databases">
        <title>Evolutionary Origins and Diversification of the Mycorrhizal Mutualists.</title>
        <authorList>
            <consortium name="DOE Joint Genome Institute"/>
            <consortium name="Mycorrhizal Genomics Consortium"/>
            <person name="Kohler A."/>
            <person name="Kuo A."/>
            <person name="Nagy L.G."/>
            <person name="Floudas D."/>
            <person name="Copeland A."/>
            <person name="Barry K.W."/>
            <person name="Cichocki N."/>
            <person name="Veneault-Fourrey C."/>
            <person name="LaButti K."/>
            <person name="Lindquist E.A."/>
            <person name="Lipzen A."/>
            <person name="Lundell T."/>
            <person name="Morin E."/>
            <person name="Murat C."/>
            <person name="Riley R."/>
            <person name="Ohm R."/>
            <person name="Sun H."/>
            <person name="Tunlid A."/>
            <person name="Henrissat B."/>
            <person name="Grigoriev I.V."/>
            <person name="Hibbett D.S."/>
            <person name="Martin F."/>
        </authorList>
    </citation>
    <scope>NUCLEOTIDE SEQUENCE [LARGE SCALE GENOMIC DNA]</scope>
    <source>
        <strain evidence="2">F 1598</strain>
    </source>
</reference>
<accession>A0A0C3EYU4</accession>
<dbReference type="HOGENOM" id="CLU_2004796_0_0_1"/>
<reference evidence="1 2" key="1">
    <citation type="submission" date="2014-04" db="EMBL/GenBank/DDBJ databases">
        <authorList>
            <consortium name="DOE Joint Genome Institute"/>
            <person name="Kuo A."/>
            <person name="Tarkka M."/>
            <person name="Buscot F."/>
            <person name="Kohler A."/>
            <person name="Nagy L.G."/>
            <person name="Floudas D."/>
            <person name="Copeland A."/>
            <person name="Barry K.W."/>
            <person name="Cichocki N."/>
            <person name="Veneault-Fourrey C."/>
            <person name="LaButti K."/>
            <person name="Lindquist E.A."/>
            <person name="Lipzen A."/>
            <person name="Lundell T."/>
            <person name="Morin E."/>
            <person name="Murat C."/>
            <person name="Sun H."/>
            <person name="Tunlid A."/>
            <person name="Henrissat B."/>
            <person name="Grigoriev I.V."/>
            <person name="Hibbett D.S."/>
            <person name="Martin F."/>
            <person name="Nordberg H.P."/>
            <person name="Cantor M.N."/>
            <person name="Hua S.X."/>
        </authorList>
    </citation>
    <scope>NUCLEOTIDE SEQUENCE [LARGE SCALE GENOMIC DNA]</scope>
    <source>
        <strain evidence="1 2">F 1598</strain>
    </source>
</reference>
<evidence type="ECO:0000313" key="2">
    <source>
        <dbReference type="Proteomes" id="UP000054166"/>
    </source>
</evidence>
<dbReference type="Proteomes" id="UP000054166">
    <property type="component" value="Unassembled WGS sequence"/>
</dbReference>
<sequence length="124" mass="14351">MHVNHPPALNIALGIREYFYDESLSAICHRWFWEITRFPLSNFPHNSTIDFCRRRPKQDYRPSGCEQSSMDGMVMMRIPSITKLEIVHSNNIAALDLLDDLKESIIPREFIVVSQFGATAIKEI</sequence>
<dbReference type="InParanoid" id="A0A0C3EYU4"/>
<dbReference type="AlphaFoldDB" id="A0A0C3EYU4"/>
<name>A0A0C3EYU4_PILCF</name>
<keyword evidence="2" id="KW-1185">Reference proteome</keyword>
<gene>
    <name evidence="1" type="ORF">PILCRDRAFT_93279</name>
</gene>
<evidence type="ECO:0000313" key="1">
    <source>
        <dbReference type="EMBL" id="KIM72916.1"/>
    </source>
</evidence>